<organism evidence="2 3">
    <name type="scientific">Phaeodactylibacter xiamenensis</name>
    <dbReference type="NCBI Taxonomy" id="1524460"/>
    <lineage>
        <taxon>Bacteria</taxon>
        <taxon>Pseudomonadati</taxon>
        <taxon>Bacteroidota</taxon>
        <taxon>Saprospiria</taxon>
        <taxon>Saprospirales</taxon>
        <taxon>Haliscomenobacteraceae</taxon>
        <taxon>Phaeodactylibacter</taxon>
    </lineage>
</organism>
<feature type="domain" description="Transposase (putative) YhgA-like" evidence="1">
    <location>
        <begin position="24"/>
        <end position="191"/>
    </location>
</feature>
<evidence type="ECO:0000313" key="2">
    <source>
        <dbReference type="EMBL" id="KGE89624.1"/>
    </source>
</evidence>
<evidence type="ECO:0000313" key="3">
    <source>
        <dbReference type="Proteomes" id="UP000029736"/>
    </source>
</evidence>
<evidence type="ECO:0000259" key="1">
    <source>
        <dbReference type="Pfam" id="PF04754"/>
    </source>
</evidence>
<proteinExistence type="predicted"/>
<dbReference type="GO" id="GO:0006310">
    <property type="term" value="P:DNA recombination"/>
    <property type="evidence" value="ECO:0007669"/>
    <property type="project" value="TreeGrafter"/>
</dbReference>
<dbReference type="PANTHER" id="PTHR34611:SF2">
    <property type="entry name" value="INACTIVE RECOMBINATION-PROMOTING NUCLEASE-LIKE PROTEIN RPNE-RELATED"/>
    <property type="match status" value="1"/>
</dbReference>
<gene>
    <name evidence="2" type="ORF">IX84_00890</name>
</gene>
<dbReference type="AlphaFoldDB" id="A0A098SAQ9"/>
<dbReference type="InterPro" id="IPR051699">
    <property type="entry name" value="Rpn/YhgA-like_nuclease"/>
</dbReference>
<name>A0A098SAQ9_9BACT</name>
<dbReference type="Pfam" id="PF04754">
    <property type="entry name" value="Transposase_31"/>
    <property type="match status" value="1"/>
</dbReference>
<comment type="caution">
    <text evidence="2">The sequence shown here is derived from an EMBL/GenBank/DDBJ whole genome shotgun (WGS) entry which is preliminary data.</text>
</comment>
<accession>A0A098SAQ9</accession>
<dbReference type="RefSeq" id="WP_044215753.1">
    <property type="nucleotide sequence ID" value="NZ_JBKAGJ010000048.1"/>
</dbReference>
<dbReference type="OrthoDB" id="932587at2"/>
<keyword evidence="3" id="KW-1185">Reference proteome</keyword>
<protein>
    <recommendedName>
        <fullName evidence="1">Transposase (putative) YhgA-like domain-containing protein</fullName>
    </recommendedName>
</protein>
<dbReference type="STRING" id="1524460.IX84_00890"/>
<dbReference type="InterPro" id="IPR006842">
    <property type="entry name" value="Transposase_31"/>
</dbReference>
<dbReference type="EMBL" id="JPOS01000003">
    <property type="protein sequence ID" value="KGE89624.1"/>
    <property type="molecule type" value="Genomic_DNA"/>
</dbReference>
<reference evidence="2 3" key="1">
    <citation type="journal article" date="2014" name="Int. J. Syst. Evol. Microbiol.">
        <title>Phaeodactylibacter xiamenensis gen. nov., sp. nov., a member of the family Saprospiraceae isolated from the marine alga Phaeodactylum tricornutum.</title>
        <authorList>
            <person name="Chen Z.Jr."/>
            <person name="Lei X."/>
            <person name="Lai Q."/>
            <person name="Li Y."/>
            <person name="Zhang B."/>
            <person name="Zhang J."/>
            <person name="Zhang H."/>
            <person name="Yang L."/>
            <person name="Zheng W."/>
            <person name="Tian Y."/>
            <person name="Yu Z."/>
            <person name="Xu H.Jr."/>
            <person name="Zheng T."/>
        </authorList>
    </citation>
    <scope>NUCLEOTIDE SEQUENCE [LARGE SCALE GENOMIC DNA]</scope>
    <source>
        <strain evidence="2 3">KD52</strain>
    </source>
</reference>
<dbReference type="PANTHER" id="PTHR34611">
    <property type="match status" value="1"/>
</dbReference>
<dbReference type="Proteomes" id="UP000029736">
    <property type="component" value="Unassembled WGS sequence"/>
</dbReference>
<dbReference type="GO" id="GO:1990238">
    <property type="term" value="F:double-stranded DNA endonuclease activity"/>
    <property type="evidence" value="ECO:0007669"/>
    <property type="project" value="TreeGrafter"/>
</dbReference>
<sequence length="361" mass="41716">MSAFTLGSGLLRCRKPLRIAYIHQPDDRFFKSAMSNPEVVKAYLEHFYPKIAAIADLASLKLQNGVSLRPNLKRFEADVIYRCRFQGEADDHFYFCLLFEHKSKPDKYVAVQVGLYIMELLSSMVKKQGRELEPVLPLIFYNGKEKWMPQTLGELFQGHPHYAALEPYIPDFCFLFQDATRLSPAALLQLDLSYFRSVLMSMAFRHRQHLIFKYLQLIFEGTDGKEKIIAVTTYILGVAERSEAEFLKQIKDTTFTIKPEVMSTLEQILERGRREGLDKGIYKKSIFNLFKTVIRFPDWPASELSDFTELDLETVQTFLSVQSQGDAALRKYVLEDLLADIPLNNEDEEKLDRLIEQLVVA</sequence>